<organism evidence="1 2">
    <name type="scientific">Electrophorus voltai</name>
    <dbReference type="NCBI Taxonomy" id="2609070"/>
    <lineage>
        <taxon>Eukaryota</taxon>
        <taxon>Metazoa</taxon>
        <taxon>Chordata</taxon>
        <taxon>Craniata</taxon>
        <taxon>Vertebrata</taxon>
        <taxon>Euteleostomi</taxon>
        <taxon>Actinopterygii</taxon>
        <taxon>Neopterygii</taxon>
        <taxon>Teleostei</taxon>
        <taxon>Ostariophysi</taxon>
        <taxon>Gymnotiformes</taxon>
        <taxon>Gymnotoidei</taxon>
        <taxon>Gymnotidae</taxon>
        <taxon>Electrophorus</taxon>
    </lineage>
</organism>
<gene>
    <name evidence="1" type="ORF">P4O66_006754</name>
</gene>
<reference evidence="1" key="1">
    <citation type="submission" date="2023-03" db="EMBL/GenBank/DDBJ databases">
        <title>Electrophorus voltai genome.</title>
        <authorList>
            <person name="Bian C."/>
        </authorList>
    </citation>
    <scope>NUCLEOTIDE SEQUENCE</scope>
    <source>
        <strain evidence="1">CB-2022</strain>
        <tissue evidence="1">Muscle</tissue>
    </source>
</reference>
<comment type="caution">
    <text evidence="1">The sequence shown here is derived from an EMBL/GenBank/DDBJ whole genome shotgun (WGS) entry which is preliminary data.</text>
</comment>
<dbReference type="AlphaFoldDB" id="A0AAD8ZF99"/>
<proteinExistence type="predicted"/>
<evidence type="ECO:0000313" key="2">
    <source>
        <dbReference type="Proteomes" id="UP001239994"/>
    </source>
</evidence>
<accession>A0AAD8ZF99</accession>
<evidence type="ECO:0000313" key="1">
    <source>
        <dbReference type="EMBL" id="KAK1798448.1"/>
    </source>
</evidence>
<name>A0AAD8ZF99_9TELE</name>
<keyword evidence="2" id="KW-1185">Reference proteome</keyword>
<protein>
    <submittedName>
        <fullName evidence="1">Uncharacterized protein</fullName>
    </submittedName>
</protein>
<dbReference type="Proteomes" id="UP001239994">
    <property type="component" value="Unassembled WGS sequence"/>
</dbReference>
<sequence>MLPGQSLLLLVPGLSLPPRRPQFVLVPCVRSVPVGTPLDPPAVPLTTVAMPPDPAAPLSRTSPSSGLPDLPMTDRCSCTSGPAVIDHCSYTSRPCSAAEQCSPLHSVAECCSHASGPPALTAVAMPLGPLQMNVASLDSAVPRMEAMPSPSDMCQACPCGFSKTPLYP</sequence>
<dbReference type="EMBL" id="JAROKS010000012">
    <property type="protein sequence ID" value="KAK1798448.1"/>
    <property type="molecule type" value="Genomic_DNA"/>
</dbReference>